<dbReference type="SUPFAM" id="SSF51905">
    <property type="entry name" value="FAD/NAD(P)-binding domain"/>
    <property type="match status" value="1"/>
</dbReference>
<dbReference type="Gene3D" id="3.50.50.60">
    <property type="entry name" value="FAD/NAD(P)-binding domain"/>
    <property type="match status" value="1"/>
</dbReference>
<dbReference type="InterPro" id="IPR050407">
    <property type="entry name" value="Geranylgeranyl_reductase"/>
</dbReference>
<evidence type="ECO:0000313" key="2">
    <source>
        <dbReference type="EMBL" id="MBP2000121.1"/>
    </source>
</evidence>
<dbReference type="InterPro" id="IPR002938">
    <property type="entry name" value="FAD-bd"/>
</dbReference>
<organism evidence="2 3">
    <name type="scientific">Paenibacillus shirakamiensis</name>
    <dbReference type="NCBI Taxonomy" id="1265935"/>
    <lineage>
        <taxon>Bacteria</taxon>
        <taxon>Bacillati</taxon>
        <taxon>Bacillota</taxon>
        <taxon>Bacilli</taxon>
        <taxon>Bacillales</taxon>
        <taxon>Paenibacillaceae</taxon>
        <taxon>Paenibacillus</taxon>
    </lineage>
</organism>
<dbReference type="InterPro" id="IPR036188">
    <property type="entry name" value="FAD/NAD-bd_sf"/>
</dbReference>
<name>A0ABS4JEI9_9BACL</name>
<protein>
    <submittedName>
        <fullName evidence="2">Flavin-dependent dehydrogenase</fullName>
    </submittedName>
</protein>
<evidence type="ECO:0000259" key="1">
    <source>
        <dbReference type="Pfam" id="PF01494"/>
    </source>
</evidence>
<reference evidence="2 3" key="1">
    <citation type="submission" date="2021-03" db="EMBL/GenBank/DDBJ databases">
        <title>Genomic Encyclopedia of Type Strains, Phase IV (KMG-IV): sequencing the most valuable type-strain genomes for metagenomic binning, comparative biology and taxonomic classification.</title>
        <authorList>
            <person name="Goeker M."/>
        </authorList>
    </citation>
    <scope>NUCLEOTIDE SEQUENCE [LARGE SCALE GENOMIC DNA]</scope>
    <source>
        <strain evidence="2 3">DSM 26806</strain>
    </source>
</reference>
<keyword evidence="3" id="KW-1185">Reference proteome</keyword>
<dbReference type="PROSITE" id="PS51257">
    <property type="entry name" value="PROKAR_LIPOPROTEIN"/>
    <property type="match status" value="1"/>
</dbReference>
<dbReference type="PRINTS" id="PR00420">
    <property type="entry name" value="RNGMNOXGNASE"/>
</dbReference>
<proteinExistence type="predicted"/>
<accession>A0ABS4JEI9</accession>
<feature type="domain" description="FAD-binding" evidence="1">
    <location>
        <begin position="6"/>
        <end position="168"/>
    </location>
</feature>
<sequence>MATVKEVDVVVIGAGIAGSSCAIQLASLGHHTILLDRQEFPRHKTCGEFMSPETKEMLDHLDIDLLEQSHSPSLIHSAKIYMPRGGVIQANLPGPAYGISRFTLDRLLHQKAINAGAEVVTKAVVTRIDQAQEQRYEVHIKQGRQETRYVAKAVIGAYGTKGPRHSHATKEKSSKDVYVGIKSHYKGIDLSSEVELYFCDGGYVGISPIENGLVNVAALLSLEVVQRYGKSVLDILNGIANTNSQLAKRLAEGASVPKTQVSVAPIRLSEHPQPWSEYPHVGDALLVIPPLCGDGMSIALRSAVLCSRCTDAYLRGSLSLVEWQSQYSREAHEEFEVLLKRARRIQNMAFAKTNWIYPSVVRLFPGLGRYLVKITRLTTMMPTKN</sequence>
<dbReference type="EMBL" id="JAGGLD010000001">
    <property type="protein sequence ID" value="MBP2000121.1"/>
    <property type="molecule type" value="Genomic_DNA"/>
</dbReference>
<evidence type="ECO:0000313" key="3">
    <source>
        <dbReference type="Proteomes" id="UP001519288"/>
    </source>
</evidence>
<gene>
    <name evidence="2" type="ORF">J2Z69_001140</name>
</gene>
<comment type="caution">
    <text evidence="2">The sequence shown here is derived from an EMBL/GenBank/DDBJ whole genome shotgun (WGS) entry which is preliminary data.</text>
</comment>
<dbReference type="PANTHER" id="PTHR42685">
    <property type="entry name" value="GERANYLGERANYL DIPHOSPHATE REDUCTASE"/>
    <property type="match status" value="1"/>
</dbReference>
<dbReference type="Pfam" id="PF01494">
    <property type="entry name" value="FAD_binding_3"/>
    <property type="match status" value="1"/>
</dbReference>
<dbReference type="RefSeq" id="WP_209859889.1">
    <property type="nucleotide sequence ID" value="NZ_JAGGLD010000001.1"/>
</dbReference>
<dbReference type="Proteomes" id="UP001519288">
    <property type="component" value="Unassembled WGS sequence"/>
</dbReference>
<dbReference type="PANTHER" id="PTHR42685:SF22">
    <property type="entry name" value="CONDITIONED MEDIUM FACTOR RECEPTOR 1"/>
    <property type="match status" value="1"/>
</dbReference>